<dbReference type="InterPro" id="IPR022663">
    <property type="entry name" value="DapB_C"/>
</dbReference>
<accession>A0A7Z9ASZ4</accession>
<feature type="binding site" evidence="9">
    <location>
        <begin position="98"/>
        <end position="101"/>
    </location>
    <ligand>
        <name>NAD(+)</name>
        <dbReference type="ChEBI" id="CHEBI:57540"/>
    </ligand>
</feature>
<dbReference type="Gene3D" id="3.30.360.10">
    <property type="entry name" value="Dihydrodipicolinate Reductase, domain 2"/>
    <property type="match status" value="1"/>
</dbReference>
<dbReference type="InterPro" id="IPR036291">
    <property type="entry name" value="NAD(P)-bd_dom_sf"/>
</dbReference>
<evidence type="ECO:0000256" key="8">
    <source>
        <dbReference type="ARBA" id="ARBA00023154"/>
    </source>
</evidence>
<evidence type="ECO:0000256" key="10">
    <source>
        <dbReference type="NCBIfam" id="TIGR00036"/>
    </source>
</evidence>
<keyword evidence="2 9" id="KW-0963">Cytoplasm</keyword>
<comment type="pathway">
    <text evidence="9">Amino-acid biosynthesis; L-lysine biosynthesis via DAP pathway; (S)-tetrahydrodipicolinate from L-aspartate: step 4/4.</text>
</comment>
<dbReference type="CDD" id="cd02274">
    <property type="entry name" value="DHDPR_N"/>
    <property type="match status" value="1"/>
</dbReference>
<evidence type="ECO:0000256" key="5">
    <source>
        <dbReference type="ARBA" id="ARBA00022915"/>
    </source>
</evidence>
<evidence type="ECO:0000256" key="1">
    <source>
        <dbReference type="ARBA" id="ARBA00006642"/>
    </source>
</evidence>
<keyword evidence="4 9" id="KW-0521">NADP</keyword>
<keyword evidence="8 9" id="KW-0457">Lysine biosynthesis</keyword>
<dbReference type="InterPro" id="IPR022664">
    <property type="entry name" value="DapB_N_CS"/>
</dbReference>
<dbReference type="GO" id="GO:0009089">
    <property type="term" value="P:lysine biosynthetic process via diaminopimelate"/>
    <property type="evidence" value="ECO:0007669"/>
    <property type="project" value="UniProtKB-UniRule"/>
</dbReference>
<dbReference type="GO" id="GO:0051287">
    <property type="term" value="F:NAD binding"/>
    <property type="evidence" value="ECO:0007669"/>
    <property type="project" value="UniProtKB-UniRule"/>
</dbReference>
<dbReference type="EC" id="1.17.1.8" evidence="9 10"/>
<feature type="binding site" evidence="9">
    <location>
        <begin position="74"/>
        <end position="76"/>
    </location>
    <ligand>
        <name>NAD(+)</name>
        <dbReference type="ChEBI" id="CHEBI:57540"/>
    </ligand>
</feature>
<feature type="binding site" evidence="9">
    <location>
        <begin position="140"/>
        <end position="141"/>
    </location>
    <ligand>
        <name>(S)-2,3,4,5-tetrahydrodipicolinate</name>
        <dbReference type="ChEBI" id="CHEBI:16845"/>
    </ligand>
</feature>
<dbReference type="FunFam" id="3.30.360.10:FF:000009">
    <property type="entry name" value="4-hydroxy-tetrahydrodipicolinate reductase"/>
    <property type="match status" value="1"/>
</dbReference>
<protein>
    <recommendedName>
        <fullName evidence="9 10">4-hydroxy-tetrahydrodipicolinate reductase</fullName>
        <shortName evidence="9">HTPA reductase</shortName>
        <ecNumber evidence="9 10">1.17.1.8</ecNumber>
    </recommendedName>
</protein>
<comment type="function">
    <text evidence="9">Catalyzes the conversion of 4-hydroxy-tetrahydrodipicolinate (HTPA) to tetrahydrodipicolinate.</text>
</comment>
<dbReference type="Pfam" id="PF05173">
    <property type="entry name" value="DapB_C"/>
    <property type="match status" value="1"/>
</dbReference>
<keyword evidence="6 9" id="KW-0560">Oxidoreductase</keyword>
<dbReference type="EMBL" id="CABEEP010000001">
    <property type="protein sequence ID" value="VTQ59225.1"/>
    <property type="molecule type" value="Genomic_DNA"/>
</dbReference>
<dbReference type="HAMAP" id="MF_00102">
    <property type="entry name" value="DapB"/>
    <property type="match status" value="1"/>
</dbReference>
<keyword evidence="7 9" id="KW-0520">NAD</keyword>
<feature type="active site" description="Proton donor/acceptor" evidence="9">
    <location>
        <position position="130"/>
    </location>
</feature>
<evidence type="ECO:0000313" key="12">
    <source>
        <dbReference type="Proteomes" id="UP000352698"/>
    </source>
</evidence>
<dbReference type="AlphaFoldDB" id="A0A7Z9ASZ4"/>
<dbReference type="PIRSF" id="PIRSF000161">
    <property type="entry name" value="DHPR"/>
    <property type="match status" value="1"/>
</dbReference>
<organism evidence="11 12">
    <name type="scientific">Enterococcus hirae</name>
    <dbReference type="NCBI Taxonomy" id="1354"/>
    <lineage>
        <taxon>Bacteria</taxon>
        <taxon>Bacillati</taxon>
        <taxon>Bacillota</taxon>
        <taxon>Bacilli</taxon>
        <taxon>Lactobacillales</taxon>
        <taxon>Enterococcaceae</taxon>
        <taxon>Enterococcus</taxon>
    </lineage>
</organism>
<dbReference type="PROSITE" id="PS01298">
    <property type="entry name" value="DAPB"/>
    <property type="match status" value="1"/>
</dbReference>
<evidence type="ECO:0000256" key="2">
    <source>
        <dbReference type="ARBA" id="ARBA00022490"/>
    </source>
</evidence>
<feature type="binding site" evidence="9">
    <location>
        <position position="131"/>
    </location>
    <ligand>
        <name>(S)-2,3,4,5-tetrahydrodipicolinate</name>
        <dbReference type="ChEBI" id="CHEBI:16845"/>
    </ligand>
</feature>
<comment type="caution">
    <text evidence="11">The sequence shown here is derived from an EMBL/GenBank/DDBJ whole genome shotgun (WGS) entry which is preliminary data.</text>
</comment>
<dbReference type="Pfam" id="PF01113">
    <property type="entry name" value="DapB_N"/>
    <property type="match status" value="1"/>
</dbReference>
<name>A0A7Z9ASZ4_ENTHR</name>
<evidence type="ECO:0000313" key="11">
    <source>
        <dbReference type="EMBL" id="VTQ59225.1"/>
    </source>
</evidence>
<dbReference type="GO" id="GO:0005829">
    <property type="term" value="C:cytosol"/>
    <property type="evidence" value="ECO:0007669"/>
    <property type="project" value="TreeGrafter"/>
</dbReference>
<dbReference type="UniPathway" id="UPA00034">
    <property type="reaction ID" value="UER00018"/>
</dbReference>
<comment type="subunit">
    <text evidence="9">Homotetramer.</text>
</comment>
<comment type="subcellular location">
    <subcellularLocation>
        <location evidence="9">Cytoplasm</location>
    </subcellularLocation>
</comment>
<comment type="caution">
    <text evidence="9">Was originally thought to be a dihydrodipicolinate reductase (DHDPR), catalyzing the conversion of dihydrodipicolinate to tetrahydrodipicolinate. However, it was shown in E.coli that the substrate of the enzymatic reaction is not dihydrodipicolinate (DHDP) but in fact (2S,4S)-4-hydroxy-2,3,4,5-tetrahydrodipicolinic acid (HTPA), the product released by the DapA-catalyzed reaction.</text>
</comment>
<dbReference type="InterPro" id="IPR000846">
    <property type="entry name" value="DapB_N"/>
</dbReference>
<dbReference type="Gene3D" id="3.40.50.720">
    <property type="entry name" value="NAD(P)-binding Rossmann-like Domain"/>
    <property type="match status" value="1"/>
</dbReference>
<proteinExistence type="inferred from homology"/>
<gene>
    <name evidence="9 11" type="primary">dapB</name>
    <name evidence="11" type="ORF">NCTC12204_00336</name>
</gene>
<dbReference type="GO" id="GO:0016726">
    <property type="term" value="F:oxidoreductase activity, acting on CH or CH2 groups, NAD or NADP as acceptor"/>
    <property type="evidence" value="ECO:0007669"/>
    <property type="project" value="UniProtKB-UniRule"/>
</dbReference>
<keyword evidence="3 9" id="KW-0028">Amino-acid biosynthesis</keyword>
<dbReference type="InterPro" id="IPR023940">
    <property type="entry name" value="DHDPR_bac"/>
</dbReference>
<dbReference type="RefSeq" id="WP_010738541.1">
    <property type="nucleotide sequence ID" value="NZ_AP027299.1"/>
</dbReference>
<evidence type="ECO:0000256" key="9">
    <source>
        <dbReference type="HAMAP-Rule" id="MF_00102"/>
    </source>
</evidence>
<comment type="catalytic activity">
    <reaction evidence="9">
        <text>(S)-2,3,4,5-tetrahydrodipicolinate + NADP(+) + H2O = (2S,4S)-4-hydroxy-2,3,4,5-tetrahydrodipicolinate + NADPH + H(+)</text>
        <dbReference type="Rhea" id="RHEA:35331"/>
        <dbReference type="ChEBI" id="CHEBI:15377"/>
        <dbReference type="ChEBI" id="CHEBI:15378"/>
        <dbReference type="ChEBI" id="CHEBI:16845"/>
        <dbReference type="ChEBI" id="CHEBI:57783"/>
        <dbReference type="ChEBI" id="CHEBI:58349"/>
        <dbReference type="ChEBI" id="CHEBI:67139"/>
        <dbReference type="EC" id="1.17.1.8"/>
    </reaction>
</comment>
<evidence type="ECO:0000256" key="3">
    <source>
        <dbReference type="ARBA" id="ARBA00022605"/>
    </source>
</evidence>
<dbReference type="GO" id="GO:0050661">
    <property type="term" value="F:NADP binding"/>
    <property type="evidence" value="ECO:0007669"/>
    <property type="project" value="UniProtKB-UniRule"/>
</dbReference>
<dbReference type="PANTHER" id="PTHR20836:SF7">
    <property type="entry name" value="4-HYDROXY-TETRAHYDRODIPICOLINATE REDUCTASE"/>
    <property type="match status" value="1"/>
</dbReference>
<dbReference type="PANTHER" id="PTHR20836">
    <property type="entry name" value="DIHYDRODIPICOLINATE REDUCTASE"/>
    <property type="match status" value="1"/>
</dbReference>
<dbReference type="Proteomes" id="UP000352698">
    <property type="component" value="Unassembled WGS sequence"/>
</dbReference>
<dbReference type="GO" id="GO:0008839">
    <property type="term" value="F:4-hydroxy-tetrahydrodipicolinate reductase"/>
    <property type="evidence" value="ECO:0007669"/>
    <property type="project" value="UniProtKB-UniRule"/>
</dbReference>
<reference evidence="11 12" key="1">
    <citation type="submission" date="2019-05" db="EMBL/GenBank/DDBJ databases">
        <authorList>
            <consortium name="Pathogen Informatics"/>
        </authorList>
    </citation>
    <scope>NUCLEOTIDE SEQUENCE [LARGE SCALE GENOMIC DNA]</scope>
    <source>
        <strain evidence="11 12">NCTC12204</strain>
    </source>
</reference>
<dbReference type="GO" id="GO:0019877">
    <property type="term" value="P:diaminopimelate biosynthetic process"/>
    <property type="evidence" value="ECO:0007669"/>
    <property type="project" value="UniProtKB-UniRule"/>
</dbReference>
<dbReference type="SUPFAM" id="SSF55347">
    <property type="entry name" value="Glyceraldehyde-3-phosphate dehydrogenase-like, C-terminal domain"/>
    <property type="match status" value="1"/>
</dbReference>
<evidence type="ECO:0000256" key="4">
    <source>
        <dbReference type="ARBA" id="ARBA00022857"/>
    </source>
</evidence>
<sequence>MKIGVVGHGRMGKKIQEVIESYEHEVVFPKVSLKEATTLSFPSNISLLIDFSHADNLEKVLDYGAAHQLPVVIGTTGYSEEQFQAIEAFGQRFPILYSANFSLGIFVMNQLVKQAAELLKTWQIELIEKHHDQKKDAPSGTAQSLLASMQEVRKLSPVFQWKDQPRKTDEIGVHSLRIGSLPGEHEVLFASTDEVLSIKHESFSNQIFAEGAVSAAFWLSNQPAGYYQLADTLGG</sequence>
<evidence type="ECO:0000256" key="6">
    <source>
        <dbReference type="ARBA" id="ARBA00023002"/>
    </source>
</evidence>
<feature type="active site" description="Proton donor" evidence="9">
    <location>
        <position position="134"/>
    </location>
</feature>
<dbReference type="SUPFAM" id="SSF51735">
    <property type="entry name" value="NAD(P)-binding Rossmann-fold domains"/>
    <property type="match status" value="1"/>
</dbReference>
<comment type="caution">
    <text evidence="9">Lacks conserved residue(s) required for the propagation of feature annotation.</text>
</comment>
<comment type="catalytic activity">
    <reaction evidence="9">
        <text>(S)-2,3,4,5-tetrahydrodipicolinate + NAD(+) + H2O = (2S,4S)-4-hydroxy-2,3,4,5-tetrahydrodipicolinate + NADH + H(+)</text>
        <dbReference type="Rhea" id="RHEA:35323"/>
        <dbReference type="ChEBI" id="CHEBI:15377"/>
        <dbReference type="ChEBI" id="CHEBI:15378"/>
        <dbReference type="ChEBI" id="CHEBI:16845"/>
        <dbReference type="ChEBI" id="CHEBI:57540"/>
        <dbReference type="ChEBI" id="CHEBI:57945"/>
        <dbReference type="ChEBI" id="CHEBI:67139"/>
        <dbReference type="EC" id="1.17.1.8"/>
    </reaction>
</comment>
<comment type="similarity">
    <text evidence="1 9">Belongs to the DapB family.</text>
</comment>
<dbReference type="NCBIfam" id="TIGR00036">
    <property type="entry name" value="dapB"/>
    <property type="match status" value="1"/>
</dbReference>
<keyword evidence="5 9" id="KW-0220">Diaminopimelate biosynthesis</keyword>
<evidence type="ECO:0000256" key="7">
    <source>
        <dbReference type="ARBA" id="ARBA00023027"/>
    </source>
</evidence>